<keyword evidence="3" id="KW-0812">Transmembrane</keyword>
<dbReference type="PROSITE" id="PS50011">
    <property type="entry name" value="PROTEIN_KINASE_DOM"/>
    <property type="match status" value="1"/>
</dbReference>
<gene>
    <name evidence="5" type="ORF">FPE_LOCUS34031</name>
</gene>
<reference evidence="5" key="1">
    <citation type="submission" date="2023-05" db="EMBL/GenBank/DDBJ databases">
        <authorList>
            <person name="Huff M."/>
        </authorList>
    </citation>
    <scope>NUCLEOTIDE SEQUENCE</scope>
</reference>
<dbReference type="InterPro" id="IPR045274">
    <property type="entry name" value="WAK-like"/>
</dbReference>
<organism evidence="5 6">
    <name type="scientific">Fraxinus pennsylvanica</name>
    <dbReference type="NCBI Taxonomy" id="56036"/>
    <lineage>
        <taxon>Eukaryota</taxon>
        <taxon>Viridiplantae</taxon>
        <taxon>Streptophyta</taxon>
        <taxon>Embryophyta</taxon>
        <taxon>Tracheophyta</taxon>
        <taxon>Spermatophyta</taxon>
        <taxon>Magnoliopsida</taxon>
        <taxon>eudicotyledons</taxon>
        <taxon>Gunneridae</taxon>
        <taxon>Pentapetalae</taxon>
        <taxon>asterids</taxon>
        <taxon>lamiids</taxon>
        <taxon>Lamiales</taxon>
        <taxon>Oleaceae</taxon>
        <taxon>Oleeae</taxon>
        <taxon>Fraxinus</taxon>
    </lineage>
</organism>
<dbReference type="Pfam" id="PF07714">
    <property type="entry name" value="PK_Tyr_Ser-Thr"/>
    <property type="match status" value="1"/>
</dbReference>
<dbReference type="InterPro" id="IPR011009">
    <property type="entry name" value="Kinase-like_dom_sf"/>
</dbReference>
<keyword evidence="2" id="KW-0067">ATP-binding</keyword>
<keyword evidence="6" id="KW-1185">Reference proteome</keyword>
<feature type="transmembrane region" description="Helical" evidence="3">
    <location>
        <begin position="12"/>
        <end position="33"/>
    </location>
</feature>
<protein>
    <recommendedName>
        <fullName evidence="4">Protein kinase domain-containing protein</fullName>
    </recommendedName>
</protein>
<sequence>MLVANPKTELSSTFLHIAFGLIFPAIGISWIFWGSKKKKIGKTSVPFLVYEFFTDKTLYDSIHDEFSFLSWERRLKIATETAGSLLYLHSGGETPIIHGNIDSSNILLDHGFMGHISDSPFKLTYWFQQ</sequence>
<dbReference type="GO" id="GO:0004674">
    <property type="term" value="F:protein serine/threonine kinase activity"/>
    <property type="evidence" value="ECO:0007669"/>
    <property type="project" value="TreeGrafter"/>
</dbReference>
<proteinExistence type="predicted"/>
<dbReference type="Gene3D" id="1.10.510.10">
    <property type="entry name" value="Transferase(Phosphotransferase) domain 1"/>
    <property type="match status" value="1"/>
</dbReference>
<dbReference type="GO" id="GO:0007166">
    <property type="term" value="P:cell surface receptor signaling pathway"/>
    <property type="evidence" value="ECO:0007669"/>
    <property type="project" value="InterPro"/>
</dbReference>
<dbReference type="EMBL" id="OU503057">
    <property type="protein sequence ID" value="CAI9786601.1"/>
    <property type="molecule type" value="Genomic_DNA"/>
</dbReference>
<evidence type="ECO:0000256" key="2">
    <source>
        <dbReference type="ARBA" id="ARBA00022840"/>
    </source>
</evidence>
<evidence type="ECO:0000259" key="4">
    <source>
        <dbReference type="PROSITE" id="PS50011"/>
    </source>
</evidence>
<dbReference type="InterPro" id="IPR001245">
    <property type="entry name" value="Ser-Thr/Tyr_kinase_cat_dom"/>
</dbReference>
<dbReference type="AlphaFoldDB" id="A0AAD2AEH0"/>
<evidence type="ECO:0000256" key="3">
    <source>
        <dbReference type="SAM" id="Phobius"/>
    </source>
</evidence>
<dbReference type="GO" id="GO:0005524">
    <property type="term" value="F:ATP binding"/>
    <property type="evidence" value="ECO:0007669"/>
    <property type="project" value="UniProtKB-KW"/>
</dbReference>
<evidence type="ECO:0000313" key="5">
    <source>
        <dbReference type="EMBL" id="CAI9786601.1"/>
    </source>
</evidence>
<evidence type="ECO:0000256" key="1">
    <source>
        <dbReference type="ARBA" id="ARBA00022741"/>
    </source>
</evidence>
<feature type="domain" description="Protein kinase" evidence="4">
    <location>
        <begin position="1"/>
        <end position="129"/>
    </location>
</feature>
<dbReference type="GO" id="GO:0005886">
    <property type="term" value="C:plasma membrane"/>
    <property type="evidence" value="ECO:0007669"/>
    <property type="project" value="TreeGrafter"/>
</dbReference>
<dbReference type="InterPro" id="IPR000719">
    <property type="entry name" value="Prot_kinase_dom"/>
</dbReference>
<evidence type="ECO:0000313" key="6">
    <source>
        <dbReference type="Proteomes" id="UP000834106"/>
    </source>
</evidence>
<keyword evidence="3" id="KW-0472">Membrane</keyword>
<name>A0AAD2AEH0_9LAMI</name>
<dbReference type="Proteomes" id="UP000834106">
    <property type="component" value="Chromosome 22"/>
</dbReference>
<dbReference type="SUPFAM" id="SSF56112">
    <property type="entry name" value="Protein kinase-like (PK-like)"/>
    <property type="match status" value="1"/>
</dbReference>
<keyword evidence="1" id="KW-0547">Nucleotide-binding</keyword>
<dbReference type="PANTHER" id="PTHR27005:SF283">
    <property type="entry name" value="OS02G0633066 PROTEIN"/>
    <property type="match status" value="1"/>
</dbReference>
<dbReference type="PANTHER" id="PTHR27005">
    <property type="entry name" value="WALL-ASSOCIATED RECEPTOR KINASE-LIKE 21"/>
    <property type="match status" value="1"/>
</dbReference>
<keyword evidence="3" id="KW-1133">Transmembrane helix</keyword>
<accession>A0AAD2AEH0</accession>